<organism evidence="2 3">
    <name type="scientific">Mesorhabditis belari</name>
    <dbReference type="NCBI Taxonomy" id="2138241"/>
    <lineage>
        <taxon>Eukaryota</taxon>
        <taxon>Metazoa</taxon>
        <taxon>Ecdysozoa</taxon>
        <taxon>Nematoda</taxon>
        <taxon>Chromadorea</taxon>
        <taxon>Rhabditida</taxon>
        <taxon>Rhabditina</taxon>
        <taxon>Rhabditomorpha</taxon>
        <taxon>Rhabditoidea</taxon>
        <taxon>Rhabditidae</taxon>
        <taxon>Mesorhabditinae</taxon>
        <taxon>Mesorhabditis</taxon>
    </lineage>
</organism>
<dbReference type="PANTHER" id="PTHR12566">
    <property type="entry name" value="CYTOPLASMIC POLYADENYLATION ELEMENT BINDING PROTEIN CPEB"/>
    <property type="match status" value="1"/>
</dbReference>
<dbReference type="GO" id="GO:0008135">
    <property type="term" value="F:translation factor activity, RNA binding"/>
    <property type="evidence" value="ECO:0007669"/>
    <property type="project" value="TreeGrafter"/>
</dbReference>
<dbReference type="GO" id="GO:0003730">
    <property type="term" value="F:mRNA 3'-UTR binding"/>
    <property type="evidence" value="ECO:0007669"/>
    <property type="project" value="InterPro"/>
</dbReference>
<evidence type="ECO:0000313" key="2">
    <source>
        <dbReference type="Proteomes" id="UP000887575"/>
    </source>
</evidence>
<dbReference type="GO" id="GO:0043022">
    <property type="term" value="F:ribosome binding"/>
    <property type="evidence" value="ECO:0007669"/>
    <property type="project" value="TreeGrafter"/>
</dbReference>
<dbReference type="GO" id="GO:0005634">
    <property type="term" value="C:nucleus"/>
    <property type="evidence" value="ECO:0007669"/>
    <property type="project" value="TreeGrafter"/>
</dbReference>
<keyword evidence="2" id="KW-1185">Reference proteome</keyword>
<dbReference type="WBParaSite" id="MBELARI_LOCUS12614">
    <property type="protein sequence ID" value="MBELARI_LOCUS12614"/>
    <property type="gene ID" value="MBELARI_LOCUS12614"/>
</dbReference>
<dbReference type="GO" id="GO:0045202">
    <property type="term" value="C:synapse"/>
    <property type="evidence" value="ECO:0007669"/>
    <property type="project" value="TreeGrafter"/>
</dbReference>
<dbReference type="AlphaFoldDB" id="A0AAF3EF63"/>
<reference evidence="3" key="1">
    <citation type="submission" date="2024-02" db="UniProtKB">
        <authorList>
            <consortium name="WormBaseParasite"/>
        </authorList>
    </citation>
    <scope>IDENTIFICATION</scope>
</reference>
<dbReference type="Pfam" id="PF16367">
    <property type="entry name" value="RRM_7"/>
    <property type="match status" value="1"/>
</dbReference>
<accession>A0AAF3EF63</accession>
<dbReference type="GO" id="GO:0043005">
    <property type="term" value="C:neuron projection"/>
    <property type="evidence" value="ECO:0007669"/>
    <property type="project" value="TreeGrafter"/>
</dbReference>
<dbReference type="Gene3D" id="3.30.70.330">
    <property type="match status" value="1"/>
</dbReference>
<proteinExistence type="predicted"/>
<dbReference type="GO" id="GO:2000766">
    <property type="term" value="P:negative regulation of cytoplasmic translation"/>
    <property type="evidence" value="ECO:0007669"/>
    <property type="project" value="TreeGrafter"/>
</dbReference>
<dbReference type="InterPro" id="IPR034819">
    <property type="entry name" value="CPEB"/>
</dbReference>
<dbReference type="SUPFAM" id="SSF54928">
    <property type="entry name" value="RNA-binding domain, RBD"/>
    <property type="match status" value="1"/>
</dbReference>
<evidence type="ECO:0000313" key="3">
    <source>
        <dbReference type="WBParaSite" id="MBELARI_LOCUS12614"/>
    </source>
</evidence>
<dbReference type="InterPro" id="IPR035979">
    <property type="entry name" value="RBD_domain_sf"/>
</dbReference>
<dbReference type="GO" id="GO:0000900">
    <property type="term" value="F:mRNA regulatory element binding translation repressor activity"/>
    <property type="evidence" value="ECO:0007669"/>
    <property type="project" value="TreeGrafter"/>
</dbReference>
<feature type="domain" description="RRM" evidence="1">
    <location>
        <begin position="150"/>
        <end position="204"/>
    </location>
</feature>
<dbReference type="InterPro" id="IPR012677">
    <property type="entry name" value="Nucleotide-bd_a/b_plait_sf"/>
</dbReference>
<dbReference type="GO" id="GO:0005737">
    <property type="term" value="C:cytoplasm"/>
    <property type="evidence" value="ECO:0007669"/>
    <property type="project" value="TreeGrafter"/>
</dbReference>
<protein>
    <submittedName>
        <fullName evidence="3">RRM domain-containing protein</fullName>
    </submittedName>
</protein>
<sequence>MEVAKQKVGSCHDGIYKQHESPSWLINTRKYGMPSLVERSPDGGYTIPQLYDDGYVTTSNKSSPNKEIHALKKCWPGSPTFVSEHDGLPMSPTLKSQYCFNAFISNQGQLKETVAPTVNHIFNDYYALLGGADNSFGPQKQSSHNEVFARKVFIGGLPIDVQEADIYNTFRHFGKLVIDWPRRSAKETIVAANARTINWLVHLITKLLATDFLDTMVLAHVIIAISNLSTWKTI</sequence>
<name>A0AAF3EF63_9BILA</name>
<dbReference type="Proteomes" id="UP000887575">
    <property type="component" value="Unassembled WGS sequence"/>
</dbReference>
<dbReference type="PANTHER" id="PTHR12566:SF17">
    <property type="entry name" value="CYTOPLASMIC POLYADENYLATION ELEMENT-BINDING PROTEIN 1"/>
    <property type="match status" value="1"/>
</dbReference>
<evidence type="ECO:0000259" key="1">
    <source>
        <dbReference type="Pfam" id="PF16367"/>
    </source>
</evidence>
<dbReference type="InterPro" id="IPR000504">
    <property type="entry name" value="RRM_dom"/>
</dbReference>